<evidence type="ECO:0000259" key="2">
    <source>
        <dbReference type="Pfam" id="PF07811"/>
    </source>
</evidence>
<gene>
    <name evidence="3" type="ORF">ACFQ4H_32630</name>
</gene>
<feature type="domain" description="TadE-like" evidence="2">
    <location>
        <begin position="8"/>
        <end position="49"/>
    </location>
</feature>
<keyword evidence="4" id="KW-1185">Reference proteome</keyword>
<name>A0ABW3YQF5_9ACTN</name>
<keyword evidence="1" id="KW-0812">Transmembrane</keyword>
<dbReference type="InterPro" id="IPR012495">
    <property type="entry name" value="TadE-like_dom"/>
</dbReference>
<comment type="caution">
    <text evidence="3">The sequence shown here is derived from an EMBL/GenBank/DDBJ whole genome shotgun (WGS) entry which is preliminary data.</text>
</comment>
<proteinExistence type="predicted"/>
<evidence type="ECO:0000256" key="1">
    <source>
        <dbReference type="SAM" id="Phobius"/>
    </source>
</evidence>
<keyword evidence="1" id="KW-1133">Transmembrane helix</keyword>
<dbReference type="EMBL" id="JBHTMP010000097">
    <property type="protein sequence ID" value="MFD1325836.1"/>
    <property type="molecule type" value="Genomic_DNA"/>
</dbReference>
<protein>
    <submittedName>
        <fullName evidence="3">TadE family protein</fullName>
    </submittedName>
</protein>
<accession>A0ABW3YQF5</accession>
<evidence type="ECO:0000313" key="4">
    <source>
        <dbReference type="Proteomes" id="UP001597260"/>
    </source>
</evidence>
<evidence type="ECO:0000313" key="3">
    <source>
        <dbReference type="EMBL" id="MFD1325836.1"/>
    </source>
</evidence>
<dbReference type="RefSeq" id="WP_377578729.1">
    <property type="nucleotide sequence ID" value="NZ_JBHTMP010000097.1"/>
</dbReference>
<feature type="transmembrane region" description="Helical" evidence="1">
    <location>
        <begin position="12"/>
        <end position="35"/>
    </location>
</feature>
<keyword evidence="1" id="KW-0472">Membrane</keyword>
<organism evidence="3 4">
    <name type="scientific">Micromonospora sonneratiae</name>
    <dbReference type="NCBI Taxonomy" id="1184706"/>
    <lineage>
        <taxon>Bacteria</taxon>
        <taxon>Bacillati</taxon>
        <taxon>Actinomycetota</taxon>
        <taxon>Actinomycetes</taxon>
        <taxon>Micromonosporales</taxon>
        <taxon>Micromonosporaceae</taxon>
        <taxon>Micromonospora</taxon>
    </lineage>
</organism>
<sequence>MAARSDAGAATAELAIAMPLLLLIVMFVIQAGVWMHATHVAQSAATRAANAAAGYQSTAAAGRDVGEQTLAAIGNGVLKDPSVSVTRTATEVRVEIVGEAATVVPGVQWTVRATVVRPVERFVPDGAAP</sequence>
<reference evidence="4" key="1">
    <citation type="journal article" date="2019" name="Int. J. Syst. Evol. Microbiol.">
        <title>The Global Catalogue of Microorganisms (GCM) 10K type strain sequencing project: providing services to taxonomists for standard genome sequencing and annotation.</title>
        <authorList>
            <consortium name="The Broad Institute Genomics Platform"/>
            <consortium name="The Broad Institute Genome Sequencing Center for Infectious Disease"/>
            <person name="Wu L."/>
            <person name="Ma J."/>
        </authorList>
    </citation>
    <scope>NUCLEOTIDE SEQUENCE [LARGE SCALE GENOMIC DNA]</scope>
    <source>
        <strain evidence="4">JCM 31037</strain>
    </source>
</reference>
<dbReference type="Pfam" id="PF07811">
    <property type="entry name" value="TadE"/>
    <property type="match status" value="1"/>
</dbReference>
<dbReference type="Proteomes" id="UP001597260">
    <property type="component" value="Unassembled WGS sequence"/>
</dbReference>